<proteinExistence type="predicted"/>
<dbReference type="PROSITE" id="PS50181">
    <property type="entry name" value="FBOX"/>
    <property type="match status" value="1"/>
</dbReference>
<dbReference type="Proteomes" id="UP000250266">
    <property type="component" value="Unassembled WGS sequence"/>
</dbReference>
<feature type="domain" description="F-box" evidence="2">
    <location>
        <begin position="2"/>
        <end position="48"/>
    </location>
</feature>
<dbReference type="InterPro" id="IPR036047">
    <property type="entry name" value="F-box-like_dom_sf"/>
</dbReference>
<dbReference type="Pfam" id="PF12937">
    <property type="entry name" value="F-box-like"/>
    <property type="match status" value="1"/>
</dbReference>
<dbReference type="Gene3D" id="1.20.1280.50">
    <property type="match status" value="1"/>
</dbReference>
<organism evidence="3 4">
    <name type="scientific">Lepidopterella palustris CBS 459.81</name>
    <dbReference type="NCBI Taxonomy" id="1314670"/>
    <lineage>
        <taxon>Eukaryota</taxon>
        <taxon>Fungi</taxon>
        <taxon>Dikarya</taxon>
        <taxon>Ascomycota</taxon>
        <taxon>Pezizomycotina</taxon>
        <taxon>Dothideomycetes</taxon>
        <taxon>Pleosporomycetidae</taxon>
        <taxon>Mytilinidiales</taxon>
        <taxon>Argynnaceae</taxon>
        <taxon>Lepidopterella</taxon>
    </lineage>
</organism>
<dbReference type="EMBL" id="KV744954">
    <property type="protein sequence ID" value="OCK80578.1"/>
    <property type="molecule type" value="Genomic_DNA"/>
</dbReference>
<evidence type="ECO:0000259" key="2">
    <source>
        <dbReference type="PROSITE" id="PS50181"/>
    </source>
</evidence>
<sequence length="637" mass="70940">MPPSLDRLPFDILFCIASSLTFDDVVRLSLTCRQLRLLLNESTLCRRTIEAHIPHSKEAKLAQRQQITYREAVQRIYERREAFAKALPYSARILGEGFAFTYRQGILCFASGKYIRVLDIHSSSSPLRVINLSSVINATAGAGPSGAELKFSLLYYSDDIIAVHCESRSRSGNNWLLAISTKVDVPESQRVVAKVELESSSRLFVRHNASFIYWGTHSGTGTHGHHEWIIQGISIDGKHVIPSDTRPLQLEEFVGSDIGSTVAFEIHEGYFYALSNQTSFDVEEVDWTSFYHCARFPLERPFRNALEVNTRIYRRQHAEGPINDSWTDLSLQVDEATNYLVIVESRREWLDGASKQYRTFYTQNITFPRRESSASTSPDASPSIGPSAAGPLPEDDPLVALLASGNNAHWAPFETRHARYTHPEYGVETDTARSFILARTKFRAYSLSCSSFIDLVEDEKCCAASASPCTGPCLRLRIGSRRLAPLYSDEFLHDSGAGKATGIQEAVSYPPLSGADDRFRYSRIKLWPPAASSCPCAARLHRILNPSQPRESGHGKTLVGVIDERSLIYMVRPGRDEEAVGPIVLVSFDREIGRLAVSNDDDMADSVMGDDVSAGEEELHWRWEPGKSSACSSGACR</sequence>
<evidence type="ECO:0000313" key="4">
    <source>
        <dbReference type="Proteomes" id="UP000250266"/>
    </source>
</evidence>
<keyword evidence="4" id="KW-1185">Reference proteome</keyword>
<feature type="compositionally biased region" description="Low complexity" evidence="1">
    <location>
        <begin position="373"/>
        <end position="383"/>
    </location>
</feature>
<reference evidence="3 4" key="1">
    <citation type="journal article" date="2016" name="Nat. Commun.">
        <title>Ectomycorrhizal ecology is imprinted in the genome of the dominant symbiotic fungus Cenococcum geophilum.</title>
        <authorList>
            <consortium name="DOE Joint Genome Institute"/>
            <person name="Peter M."/>
            <person name="Kohler A."/>
            <person name="Ohm R.A."/>
            <person name="Kuo A."/>
            <person name="Krutzmann J."/>
            <person name="Morin E."/>
            <person name="Arend M."/>
            <person name="Barry K.W."/>
            <person name="Binder M."/>
            <person name="Choi C."/>
            <person name="Clum A."/>
            <person name="Copeland A."/>
            <person name="Grisel N."/>
            <person name="Haridas S."/>
            <person name="Kipfer T."/>
            <person name="LaButti K."/>
            <person name="Lindquist E."/>
            <person name="Lipzen A."/>
            <person name="Maire R."/>
            <person name="Meier B."/>
            <person name="Mihaltcheva S."/>
            <person name="Molinier V."/>
            <person name="Murat C."/>
            <person name="Poggeler S."/>
            <person name="Quandt C.A."/>
            <person name="Sperisen C."/>
            <person name="Tritt A."/>
            <person name="Tisserant E."/>
            <person name="Crous P.W."/>
            <person name="Henrissat B."/>
            <person name="Nehls U."/>
            <person name="Egli S."/>
            <person name="Spatafora J.W."/>
            <person name="Grigoriev I.V."/>
            <person name="Martin F.M."/>
        </authorList>
    </citation>
    <scope>NUCLEOTIDE SEQUENCE [LARGE SCALE GENOMIC DNA]</scope>
    <source>
        <strain evidence="3 4">CBS 459.81</strain>
    </source>
</reference>
<gene>
    <name evidence="3" type="ORF">K432DRAFT_352755</name>
</gene>
<evidence type="ECO:0000256" key="1">
    <source>
        <dbReference type="SAM" id="MobiDB-lite"/>
    </source>
</evidence>
<name>A0A8E2EBK3_9PEZI</name>
<accession>A0A8E2EBK3</accession>
<dbReference type="CDD" id="cd09917">
    <property type="entry name" value="F-box_SF"/>
    <property type="match status" value="1"/>
</dbReference>
<dbReference type="AlphaFoldDB" id="A0A8E2EBK3"/>
<dbReference type="SMART" id="SM00256">
    <property type="entry name" value="FBOX"/>
    <property type="match status" value="1"/>
</dbReference>
<feature type="region of interest" description="Disordered" evidence="1">
    <location>
        <begin position="369"/>
        <end position="389"/>
    </location>
</feature>
<dbReference type="SUPFAM" id="SSF81383">
    <property type="entry name" value="F-box domain"/>
    <property type="match status" value="1"/>
</dbReference>
<dbReference type="InterPro" id="IPR001810">
    <property type="entry name" value="F-box_dom"/>
</dbReference>
<protein>
    <recommendedName>
        <fullName evidence="2">F-box domain-containing protein</fullName>
    </recommendedName>
</protein>
<evidence type="ECO:0000313" key="3">
    <source>
        <dbReference type="EMBL" id="OCK80578.1"/>
    </source>
</evidence>
<dbReference type="OrthoDB" id="5359231at2759"/>